<keyword evidence="2" id="KW-1185">Reference proteome</keyword>
<reference evidence="2" key="2">
    <citation type="submission" date="2015-01" db="EMBL/GenBank/DDBJ databases">
        <title>Evolutionary Origins and Diversification of the Mycorrhizal Mutualists.</title>
        <authorList>
            <consortium name="DOE Joint Genome Institute"/>
            <consortium name="Mycorrhizal Genomics Consortium"/>
            <person name="Kohler A."/>
            <person name="Kuo A."/>
            <person name="Nagy L.G."/>
            <person name="Floudas D."/>
            <person name="Copeland A."/>
            <person name="Barry K.W."/>
            <person name="Cichocki N."/>
            <person name="Veneault-Fourrey C."/>
            <person name="LaButti K."/>
            <person name="Lindquist E.A."/>
            <person name="Lipzen A."/>
            <person name="Lundell T."/>
            <person name="Morin E."/>
            <person name="Murat C."/>
            <person name="Riley R."/>
            <person name="Ohm R."/>
            <person name="Sun H."/>
            <person name="Tunlid A."/>
            <person name="Henrissat B."/>
            <person name="Grigoriev I.V."/>
            <person name="Hibbett D.S."/>
            <person name="Martin F."/>
        </authorList>
    </citation>
    <scope>NUCLEOTIDE SEQUENCE [LARGE SCALE GENOMIC DNA]</scope>
    <source>
        <strain evidence="2">Foug A</strain>
    </source>
</reference>
<evidence type="ECO:0000313" key="2">
    <source>
        <dbReference type="Proteomes" id="UP000053989"/>
    </source>
</evidence>
<dbReference type="OrthoDB" id="3211671at2759"/>
<dbReference type="AlphaFoldDB" id="A0A0C2ZFG4"/>
<dbReference type="EMBL" id="KN822249">
    <property type="protein sequence ID" value="KIM51592.1"/>
    <property type="molecule type" value="Genomic_DNA"/>
</dbReference>
<evidence type="ECO:0000313" key="1">
    <source>
        <dbReference type="EMBL" id="KIM51592.1"/>
    </source>
</evidence>
<dbReference type="InParanoid" id="A0A0C2ZFG4"/>
<feature type="non-terminal residue" evidence="1">
    <location>
        <position position="1"/>
    </location>
</feature>
<dbReference type="HOGENOM" id="CLU_132807_2_0_1"/>
<dbReference type="Proteomes" id="UP000053989">
    <property type="component" value="Unassembled WGS sequence"/>
</dbReference>
<dbReference type="STRING" id="1036808.A0A0C2ZFG4"/>
<protein>
    <recommendedName>
        <fullName evidence="3">Chromo domain-containing protein</fullName>
    </recommendedName>
</protein>
<name>A0A0C2ZFG4_9AGAM</name>
<feature type="non-terminal residue" evidence="1">
    <location>
        <position position="80"/>
    </location>
</feature>
<accession>A0A0C2ZFG4</accession>
<evidence type="ECO:0008006" key="3">
    <source>
        <dbReference type="Google" id="ProtNLM"/>
    </source>
</evidence>
<organism evidence="1 2">
    <name type="scientific">Scleroderma citrinum Foug A</name>
    <dbReference type="NCBI Taxonomy" id="1036808"/>
    <lineage>
        <taxon>Eukaryota</taxon>
        <taxon>Fungi</taxon>
        <taxon>Dikarya</taxon>
        <taxon>Basidiomycota</taxon>
        <taxon>Agaricomycotina</taxon>
        <taxon>Agaricomycetes</taxon>
        <taxon>Agaricomycetidae</taxon>
        <taxon>Boletales</taxon>
        <taxon>Sclerodermatineae</taxon>
        <taxon>Sclerodermataceae</taxon>
        <taxon>Scleroderma</taxon>
    </lineage>
</organism>
<reference evidence="1 2" key="1">
    <citation type="submission" date="2014-04" db="EMBL/GenBank/DDBJ databases">
        <authorList>
            <consortium name="DOE Joint Genome Institute"/>
            <person name="Kuo A."/>
            <person name="Kohler A."/>
            <person name="Nagy L.G."/>
            <person name="Floudas D."/>
            <person name="Copeland A."/>
            <person name="Barry K.W."/>
            <person name="Cichocki N."/>
            <person name="Veneault-Fourrey C."/>
            <person name="LaButti K."/>
            <person name="Lindquist E.A."/>
            <person name="Lipzen A."/>
            <person name="Lundell T."/>
            <person name="Morin E."/>
            <person name="Murat C."/>
            <person name="Sun H."/>
            <person name="Tunlid A."/>
            <person name="Henrissat B."/>
            <person name="Grigoriev I.V."/>
            <person name="Hibbett D.S."/>
            <person name="Martin F."/>
            <person name="Nordberg H.P."/>
            <person name="Cantor M.N."/>
            <person name="Hua S.X."/>
        </authorList>
    </citation>
    <scope>NUCLEOTIDE SEQUENCE [LARGE SCALE GENOMIC DNA]</scope>
    <source>
        <strain evidence="1 2">Foug A</strain>
    </source>
</reference>
<proteinExistence type="predicted"/>
<sequence length="80" mass="9221">SYRIELPSSLRQRGIHDVFHSSLLRIHVPNDNRLFPGRLDEQIPKLGGTARKWTIDKILSHQGSHSDTKFKVLWMSGDKT</sequence>
<gene>
    <name evidence="1" type="ORF">SCLCIDRAFT_61053</name>
</gene>